<evidence type="ECO:0000313" key="3">
    <source>
        <dbReference type="Proteomes" id="UP000191039"/>
    </source>
</evidence>
<dbReference type="PROSITE" id="PS50801">
    <property type="entry name" value="STAS"/>
    <property type="match status" value="1"/>
</dbReference>
<comment type="caution">
    <text evidence="2">The sequence shown here is derived from an EMBL/GenBank/DDBJ whole genome shotgun (WGS) entry which is preliminary data.</text>
</comment>
<dbReference type="InterPro" id="IPR023214">
    <property type="entry name" value="HAD_sf"/>
</dbReference>
<reference evidence="2 3" key="1">
    <citation type="submission" date="2016-09" db="EMBL/GenBank/DDBJ databases">
        <title>genome sequences of unsequenced Mycobacteria.</title>
        <authorList>
            <person name="Greninger A.L."/>
            <person name="Jerome K.R."/>
            <person name="Mcnair B."/>
            <person name="Wallis C."/>
            <person name="Fang F."/>
        </authorList>
    </citation>
    <scope>NUCLEOTIDE SEQUENCE [LARGE SCALE GENOMIC DNA]</scope>
    <source>
        <strain evidence="2 3">BM1</strain>
    </source>
</reference>
<dbReference type="EMBL" id="MIJD01000577">
    <property type="protein sequence ID" value="OPE45021.1"/>
    <property type="molecule type" value="Genomic_DNA"/>
</dbReference>
<feature type="domain" description="STAS" evidence="1">
    <location>
        <begin position="1"/>
        <end position="67"/>
    </location>
</feature>
<dbReference type="Proteomes" id="UP000191039">
    <property type="component" value="Unassembled WGS sequence"/>
</dbReference>
<feature type="non-terminal residue" evidence="2">
    <location>
        <position position="89"/>
    </location>
</feature>
<sequence>MKLPVTIDPRYHDAVLLDLDGALTSDVPIFGATVDLTRKLRTVGVEVAVYSSSPQCRKALVAAGIDDLFDVCIDGSDGARGTVETPDPT</sequence>
<organism evidence="2 3">
    <name type="scientific">Mycolicibacterium diernhoferi</name>
    <dbReference type="NCBI Taxonomy" id="1801"/>
    <lineage>
        <taxon>Bacteria</taxon>
        <taxon>Bacillati</taxon>
        <taxon>Actinomycetota</taxon>
        <taxon>Actinomycetes</taxon>
        <taxon>Mycobacteriales</taxon>
        <taxon>Mycobacteriaceae</taxon>
        <taxon>Mycolicibacterium</taxon>
    </lineage>
</organism>
<evidence type="ECO:0000259" key="1">
    <source>
        <dbReference type="PROSITE" id="PS50801"/>
    </source>
</evidence>
<evidence type="ECO:0000313" key="2">
    <source>
        <dbReference type="EMBL" id="OPE45021.1"/>
    </source>
</evidence>
<dbReference type="InterPro" id="IPR002645">
    <property type="entry name" value="STAS_dom"/>
</dbReference>
<gene>
    <name evidence="2" type="ORF">BV510_29550</name>
</gene>
<dbReference type="AlphaFoldDB" id="A0A1T3VSN2"/>
<protein>
    <recommendedName>
        <fullName evidence="1">STAS domain-containing protein</fullName>
    </recommendedName>
</protein>
<dbReference type="Gene3D" id="3.40.50.1000">
    <property type="entry name" value="HAD superfamily/HAD-like"/>
    <property type="match status" value="1"/>
</dbReference>
<dbReference type="SUPFAM" id="SSF56784">
    <property type="entry name" value="HAD-like"/>
    <property type="match status" value="1"/>
</dbReference>
<accession>A0A1T3VSN2</accession>
<dbReference type="InterPro" id="IPR036412">
    <property type="entry name" value="HAD-like_sf"/>
</dbReference>
<name>A0A1T3VSN2_9MYCO</name>
<proteinExistence type="predicted"/>